<dbReference type="EC" id="2.7.8.-" evidence="1"/>
<evidence type="ECO:0000313" key="1">
    <source>
        <dbReference type="EMBL" id="KFN91546.1"/>
    </source>
</evidence>
<organism evidence="1 2">
    <name type="scientific">Tetragenococcus muriaticus PMC-11-5</name>
    <dbReference type="NCBI Taxonomy" id="1302649"/>
    <lineage>
        <taxon>Bacteria</taxon>
        <taxon>Bacillati</taxon>
        <taxon>Bacillota</taxon>
        <taxon>Bacilli</taxon>
        <taxon>Lactobacillales</taxon>
        <taxon>Enterococcaceae</taxon>
        <taxon>Tetragenococcus</taxon>
    </lineage>
</organism>
<protein>
    <submittedName>
        <fullName evidence="1">Cardiolipin synthetase</fullName>
        <ecNumber evidence="1">2.7.8.-</ecNumber>
    </submittedName>
</protein>
<dbReference type="Proteomes" id="UP000029380">
    <property type="component" value="Unassembled WGS sequence"/>
</dbReference>
<sequence>MDMMKKLNRELASIFEEDMKHSALLTQDMIDQQSYWLKFKQNFSRLLSPIL</sequence>
<keyword evidence="1" id="KW-0808">Transferase</keyword>
<dbReference type="AlphaFoldDB" id="A0A091C120"/>
<name>A0A091C120_9ENTE</name>
<reference evidence="1 2" key="1">
    <citation type="submission" date="2014-08" db="EMBL/GenBank/DDBJ databases">
        <title>Genome sequence of Tetragenococcus muriaticus.</title>
        <authorList>
            <person name="Chuea-nongthon C."/>
            <person name="Rodtong S."/>
            <person name="Yongsawatdigul J."/>
            <person name="Steele J.L."/>
            <person name="Liu X.-y."/>
            <person name="Speers J."/>
            <person name="Glasner J.D."/>
            <person name="Neeno-Eckwall E.C."/>
        </authorList>
    </citation>
    <scope>NUCLEOTIDE SEQUENCE [LARGE SCALE GENOMIC DNA]</scope>
    <source>
        <strain evidence="1 2">PMC-11-5</strain>
    </source>
</reference>
<proteinExistence type="predicted"/>
<dbReference type="PATRIC" id="fig|1302649.3.peg.1326"/>
<dbReference type="EMBL" id="JPVU01000142">
    <property type="protein sequence ID" value="KFN91546.1"/>
    <property type="molecule type" value="Genomic_DNA"/>
</dbReference>
<evidence type="ECO:0000313" key="2">
    <source>
        <dbReference type="Proteomes" id="UP000029380"/>
    </source>
</evidence>
<comment type="caution">
    <text evidence="1">The sequence shown here is derived from an EMBL/GenBank/DDBJ whole genome shotgun (WGS) entry which is preliminary data.</text>
</comment>
<dbReference type="GO" id="GO:0016740">
    <property type="term" value="F:transferase activity"/>
    <property type="evidence" value="ECO:0007669"/>
    <property type="project" value="UniProtKB-KW"/>
</dbReference>
<gene>
    <name evidence="1" type="ORF">TMUPMC115_1322</name>
</gene>
<accession>A0A091C120</accession>